<dbReference type="GO" id="GO:0005524">
    <property type="term" value="F:ATP binding"/>
    <property type="evidence" value="ECO:0007669"/>
    <property type="project" value="UniProtKB-UniRule"/>
</dbReference>
<evidence type="ECO:0000256" key="3">
    <source>
        <dbReference type="ARBA" id="ARBA00022679"/>
    </source>
</evidence>
<evidence type="ECO:0000256" key="6">
    <source>
        <dbReference type="ARBA" id="ARBA00022798"/>
    </source>
</evidence>
<feature type="binding site" evidence="10">
    <location>
        <position position="134"/>
    </location>
    <ligand>
        <name>glycerol</name>
        <dbReference type="ChEBI" id="CHEBI:17754"/>
    </ligand>
</feature>
<evidence type="ECO:0000259" key="13">
    <source>
        <dbReference type="Pfam" id="PF02782"/>
    </source>
</evidence>
<accession>A0A7X6PQR1</accession>
<feature type="binding site" evidence="10">
    <location>
        <position position="252"/>
    </location>
    <ligand>
        <name>glycerol</name>
        <dbReference type="ChEBI" id="CHEBI:17754"/>
    </ligand>
</feature>
<dbReference type="SUPFAM" id="SSF53067">
    <property type="entry name" value="Actin-like ATPase domain"/>
    <property type="match status" value="2"/>
</dbReference>
<comment type="catalytic activity">
    <reaction evidence="8 10">
        <text>glycerol + ATP = sn-glycerol 3-phosphate + ADP + H(+)</text>
        <dbReference type="Rhea" id="RHEA:21644"/>
        <dbReference type="ChEBI" id="CHEBI:15378"/>
        <dbReference type="ChEBI" id="CHEBI:17754"/>
        <dbReference type="ChEBI" id="CHEBI:30616"/>
        <dbReference type="ChEBI" id="CHEBI:57597"/>
        <dbReference type="ChEBI" id="CHEBI:456216"/>
        <dbReference type="EC" id="2.7.1.30"/>
    </reaction>
</comment>
<dbReference type="FunFam" id="3.30.420.40:FF:000008">
    <property type="entry name" value="Glycerol kinase"/>
    <property type="match status" value="1"/>
</dbReference>
<keyword evidence="7 10" id="KW-0067">ATP-binding</keyword>
<evidence type="ECO:0000256" key="10">
    <source>
        <dbReference type="HAMAP-Rule" id="MF_00186"/>
    </source>
</evidence>
<feature type="binding site" evidence="10">
    <location>
        <position position="416"/>
    </location>
    <ligand>
        <name>ATP</name>
        <dbReference type="ChEBI" id="CHEBI:30616"/>
    </ligand>
</feature>
<dbReference type="InterPro" id="IPR043129">
    <property type="entry name" value="ATPase_NBD"/>
</dbReference>
<dbReference type="PANTHER" id="PTHR10196">
    <property type="entry name" value="SUGAR KINASE"/>
    <property type="match status" value="1"/>
</dbReference>
<dbReference type="InterPro" id="IPR018484">
    <property type="entry name" value="FGGY_N"/>
</dbReference>
<dbReference type="PROSITE" id="PS00445">
    <property type="entry name" value="FGGY_KINASES_2"/>
    <property type="match status" value="1"/>
</dbReference>
<feature type="domain" description="Carbohydrate kinase FGGY N-terminal" evidence="12">
    <location>
        <begin position="9"/>
        <end position="258"/>
    </location>
</feature>
<dbReference type="InterPro" id="IPR000577">
    <property type="entry name" value="Carb_kinase_FGGY"/>
</dbReference>
<dbReference type="Proteomes" id="UP000557899">
    <property type="component" value="Unassembled WGS sequence"/>
</dbReference>
<dbReference type="Pfam" id="PF02782">
    <property type="entry name" value="FGGY_C"/>
    <property type="match status" value="1"/>
</dbReference>
<feature type="binding site" evidence="10">
    <location>
        <position position="251"/>
    </location>
    <ligand>
        <name>sn-glycerol 3-phosphate</name>
        <dbReference type="ChEBI" id="CHEBI:57597"/>
    </ligand>
</feature>
<feature type="binding site" evidence="10">
    <location>
        <position position="17"/>
    </location>
    <ligand>
        <name>ATP</name>
        <dbReference type="ChEBI" id="CHEBI:30616"/>
    </ligand>
</feature>
<gene>
    <name evidence="10 14" type="primary">glpK</name>
    <name evidence="14" type="ORF">GX859_12795</name>
</gene>
<feature type="binding site" evidence="10">
    <location>
        <position position="420"/>
    </location>
    <ligand>
        <name>ADP</name>
        <dbReference type="ChEBI" id="CHEBI:456216"/>
    </ligand>
</feature>
<dbReference type="NCBIfam" id="TIGR01311">
    <property type="entry name" value="glycerol_kin"/>
    <property type="match status" value="1"/>
</dbReference>
<feature type="binding site" evidence="10">
    <location>
        <position position="87"/>
    </location>
    <ligand>
        <name>glycerol</name>
        <dbReference type="ChEBI" id="CHEBI:17754"/>
    </ligand>
</feature>
<feature type="binding site" evidence="10">
    <location>
        <position position="87"/>
    </location>
    <ligand>
        <name>sn-glycerol 3-phosphate</name>
        <dbReference type="ChEBI" id="CHEBI:57597"/>
    </ligand>
</feature>
<feature type="binding site" evidence="10">
    <location>
        <position position="273"/>
    </location>
    <ligand>
        <name>ATP</name>
        <dbReference type="ChEBI" id="CHEBI:30616"/>
    </ligand>
</feature>
<feature type="binding site" evidence="10">
    <location>
        <position position="21"/>
    </location>
    <ligand>
        <name>ADP</name>
        <dbReference type="ChEBI" id="CHEBI:456216"/>
    </ligand>
</feature>
<keyword evidence="5 10" id="KW-0418">Kinase</keyword>
<feature type="domain" description="Carbohydrate kinase FGGY C-terminal" evidence="13">
    <location>
        <begin position="268"/>
        <end position="454"/>
    </location>
</feature>
<dbReference type="PIRSF" id="PIRSF000538">
    <property type="entry name" value="GlpK"/>
    <property type="match status" value="1"/>
</dbReference>
<dbReference type="InterPro" id="IPR018485">
    <property type="entry name" value="FGGY_C"/>
</dbReference>
<proteinExistence type="inferred from homology"/>
<organism evidence="14 15">
    <name type="scientific">Corynebacterium humireducens</name>
    <dbReference type="NCBI Taxonomy" id="1223514"/>
    <lineage>
        <taxon>Bacteria</taxon>
        <taxon>Bacillati</taxon>
        <taxon>Actinomycetota</taxon>
        <taxon>Actinomycetes</taxon>
        <taxon>Mycobacteriales</taxon>
        <taxon>Corynebacteriaceae</taxon>
        <taxon>Corynebacterium</taxon>
    </lineage>
</organism>
<keyword evidence="3 10" id="KW-0808">Transferase</keyword>
<evidence type="ECO:0000313" key="15">
    <source>
        <dbReference type="Proteomes" id="UP000557899"/>
    </source>
</evidence>
<keyword evidence="6 10" id="KW-0319">Glycerol metabolism</keyword>
<evidence type="ECO:0000256" key="9">
    <source>
        <dbReference type="ARBA" id="ARBA00054633"/>
    </source>
</evidence>
<evidence type="ECO:0000256" key="4">
    <source>
        <dbReference type="ARBA" id="ARBA00022741"/>
    </source>
</evidence>
<dbReference type="InterPro" id="IPR018483">
    <property type="entry name" value="Carb_kinase_FGGY_CS"/>
</dbReference>
<feature type="binding site" evidence="10">
    <location>
        <position position="88"/>
    </location>
    <ligand>
        <name>glycerol</name>
        <dbReference type="ChEBI" id="CHEBI:17754"/>
    </ligand>
</feature>
<comment type="caution">
    <text evidence="14">The sequence shown here is derived from an EMBL/GenBank/DDBJ whole genome shotgun (WGS) entry which is preliminary data.</text>
</comment>
<evidence type="ECO:0000256" key="5">
    <source>
        <dbReference type="ARBA" id="ARBA00022777"/>
    </source>
</evidence>
<feature type="binding site" evidence="10">
    <location>
        <position position="251"/>
    </location>
    <ligand>
        <name>glycerol</name>
        <dbReference type="ChEBI" id="CHEBI:17754"/>
    </ligand>
</feature>
<feature type="binding site" evidence="10">
    <location>
        <position position="17"/>
    </location>
    <ligand>
        <name>sn-glycerol 3-phosphate</name>
        <dbReference type="ChEBI" id="CHEBI:57597"/>
    </ligand>
</feature>
<dbReference type="UniPathway" id="UPA00618">
    <property type="reaction ID" value="UER00672"/>
</dbReference>
<feature type="binding site" evidence="10">
    <location>
        <position position="134"/>
    </location>
    <ligand>
        <name>sn-glycerol 3-phosphate</name>
        <dbReference type="ChEBI" id="CHEBI:57597"/>
    </ligand>
</feature>
<name>A0A7X6PQR1_9CORY</name>
<comment type="function">
    <text evidence="9 10">Key enzyme in the regulation of glycerol uptake and metabolism. Catalyzes the phosphorylation of glycerol to yield sn-glycerol 3-phosphate.</text>
</comment>
<comment type="activity regulation">
    <text evidence="10">Inhibited by fructose 1,6-bisphosphate (FBP).</text>
</comment>
<dbReference type="HAMAP" id="MF_00186">
    <property type="entry name" value="Glycerol_kin"/>
    <property type="match status" value="1"/>
</dbReference>
<evidence type="ECO:0000256" key="2">
    <source>
        <dbReference type="ARBA" id="ARBA00009156"/>
    </source>
</evidence>
<feature type="binding site" evidence="10">
    <location>
        <position position="17"/>
    </location>
    <ligand>
        <name>ADP</name>
        <dbReference type="ChEBI" id="CHEBI:456216"/>
    </ligand>
</feature>
<comment type="pathway">
    <text evidence="1 10">Polyol metabolism; glycerol degradation via glycerol kinase pathway; sn-glycerol 3-phosphate from glycerol: step 1/1.</text>
</comment>
<dbReference type="Pfam" id="PF00370">
    <property type="entry name" value="FGGY_N"/>
    <property type="match status" value="1"/>
</dbReference>
<feature type="binding site" evidence="10">
    <location>
        <position position="317"/>
    </location>
    <ligand>
        <name>ADP</name>
        <dbReference type="ChEBI" id="CHEBI:456216"/>
    </ligand>
</feature>
<sequence>MTASHPKQYVAAIDQGTTSTRCVIIDRDGQVVSSAQYEHEQIMPRQGWVEHDPLEIWANTRRAVSTAMVDIDVSPDRIAALGVTNQRETAVVWEKATGKPIHNAIVWQDTRTADVAGEDPRRWLDRTGLLANSYPAGPKIVWILDHVEGARERAARGELLAGTIDTWLLWNLTGGARGDEGRPALHATDVTNASRTLLMDLRTCEWDPELCAEVGVPVEVLPEIRASISDFGAVRRRGTLAGVPITGVLGDQQSAMFGQGCFEVGDAKNTYGTGLFLLLNTGAQPQVSEHGLLSTVLYQREGEAPVYALEGSVAVGGSLIQWLRDQLGIIRSADEVERIAAEDNGGVYIVPAFSGLFAPRWRPDARGVIVGLTRFADRSNIARAALEATALQTREVVEAMVADSGIELTGLRVDGGMTANDTLMQLQADILGTEVHRPLNIETTALGAAFAAGVGRGFWSSLDDVRALQVPDRSWVPGWTVERREAVVGEWERAVARSLDWA</sequence>
<dbReference type="PANTHER" id="PTHR10196:SF69">
    <property type="entry name" value="GLYCEROL KINASE"/>
    <property type="match status" value="1"/>
</dbReference>
<dbReference type="GO" id="GO:0005829">
    <property type="term" value="C:cytosol"/>
    <property type="evidence" value="ECO:0007669"/>
    <property type="project" value="TreeGrafter"/>
</dbReference>
<keyword evidence="4 10" id="KW-0547">Nucleotide-binding</keyword>
<dbReference type="NCBIfam" id="NF000756">
    <property type="entry name" value="PRK00047.1"/>
    <property type="match status" value="1"/>
</dbReference>
<evidence type="ECO:0000259" key="12">
    <source>
        <dbReference type="Pfam" id="PF00370"/>
    </source>
</evidence>
<dbReference type="Gene3D" id="3.30.420.40">
    <property type="match status" value="2"/>
</dbReference>
<dbReference type="InterPro" id="IPR005999">
    <property type="entry name" value="Glycerol_kin"/>
</dbReference>
<feature type="binding site" evidence="10">
    <location>
        <position position="19"/>
    </location>
    <ligand>
        <name>ATP</name>
        <dbReference type="ChEBI" id="CHEBI:30616"/>
    </ligand>
</feature>
<dbReference type="GO" id="GO:0006072">
    <property type="term" value="P:glycerol-3-phosphate metabolic process"/>
    <property type="evidence" value="ECO:0007669"/>
    <property type="project" value="InterPro"/>
</dbReference>
<evidence type="ECO:0000256" key="8">
    <source>
        <dbReference type="ARBA" id="ARBA00052101"/>
    </source>
</evidence>
<protein>
    <recommendedName>
        <fullName evidence="10">Glycerol kinase</fullName>
        <ecNumber evidence="10">2.7.1.30</ecNumber>
    </recommendedName>
    <alternativeName>
        <fullName evidence="10">ATP:glycerol 3-phosphotransferase</fullName>
    </alternativeName>
    <alternativeName>
        <fullName evidence="10">Glycerokinase</fullName>
        <shortName evidence="10">GK</shortName>
    </alternativeName>
</protein>
<dbReference type="GO" id="GO:0004370">
    <property type="term" value="F:glycerol kinase activity"/>
    <property type="evidence" value="ECO:0007669"/>
    <property type="project" value="UniProtKB-UniRule"/>
</dbReference>
<dbReference type="CDD" id="cd07769">
    <property type="entry name" value="ASKHA_NBD_FGGY_GK"/>
    <property type="match status" value="1"/>
</dbReference>
<feature type="binding site" evidence="10">
    <location>
        <position position="273"/>
    </location>
    <ligand>
        <name>ADP</name>
        <dbReference type="ChEBI" id="CHEBI:456216"/>
    </ligand>
</feature>
<feature type="binding site" evidence="10">
    <location>
        <position position="317"/>
    </location>
    <ligand>
        <name>ATP</name>
        <dbReference type="ChEBI" id="CHEBI:30616"/>
    </ligand>
</feature>
<feature type="binding site" evidence="10">
    <location>
        <position position="416"/>
    </location>
    <ligand>
        <name>ADP</name>
        <dbReference type="ChEBI" id="CHEBI:456216"/>
    </ligand>
</feature>
<feature type="binding site" evidence="10">
    <location>
        <position position="18"/>
    </location>
    <ligand>
        <name>ATP</name>
        <dbReference type="ChEBI" id="CHEBI:30616"/>
    </ligand>
</feature>
<comment type="similarity">
    <text evidence="2 10 11">Belongs to the FGGY kinase family.</text>
</comment>
<evidence type="ECO:0000313" key="14">
    <source>
        <dbReference type="EMBL" id="NLA57144.1"/>
    </source>
</evidence>
<feature type="binding site" evidence="10">
    <location>
        <position position="88"/>
    </location>
    <ligand>
        <name>sn-glycerol 3-phosphate</name>
        <dbReference type="ChEBI" id="CHEBI:57597"/>
    </ligand>
</feature>
<reference evidence="14 15" key="1">
    <citation type="journal article" date="2020" name="Biotechnol. Biofuels">
        <title>New insights from the biogas microbiome by comprehensive genome-resolved metagenomics of nearly 1600 species originating from multiple anaerobic digesters.</title>
        <authorList>
            <person name="Campanaro S."/>
            <person name="Treu L."/>
            <person name="Rodriguez-R L.M."/>
            <person name="Kovalovszki A."/>
            <person name="Ziels R.M."/>
            <person name="Maus I."/>
            <person name="Zhu X."/>
            <person name="Kougias P.G."/>
            <person name="Basile A."/>
            <person name="Luo G."/>
            <person name="Schluter A."/>
            <person name="Konstantinidis K.T."/>
            <person name="Angelidaki I."/>
        </authorList>
    </citation>
    <scope>NUCLEOTIDE SEQUENCE [LARGE SCALE GENOMIC DNA]</scope>
    <source>
        <strain evidence="14">AS15tlH2ME_198</strain>
    </source>
</reference>
<dbReference type="EC" id="2.7.1.30" evidence="10"/>
<dbReference type="EMBL" id="JAAZHI010000248">
    <property type="protein sequence ID" value="NLA57144.1"/>
    <property type="molecule type" value="Genomic_DNA"/>
</dbReference>
<evidence type="ECO:0000256" key="1">
    <source>
        <dbReference type="ARBA" id="ARBA00005190"/>
    </source>
</evidence>
<dbReference type="FunFam" id="3.30.420.40:FF:000007">
    <property type="entry name" value="Glycerol kinase"/>
    <property type="match status" value="1"/>
</dbReference>
<feature type="binding site" evidence="10">
    <location>
        <position position="321"/>
    </location>
    <ligand>
        <name>ATP</name>
        <dbReference type="ChEBI" id="CHEBI:30616"/>
    </ligand>
</feature>
<dbReference type="AlphaFoldDB" id="A0A7X6PQR1"/>
<dbReference type="GO" id="GO:0019563">
    <property type="term" value="P:glycerol catabolic process"/>
    <property type="evidence" value="ECO:0007669"/>
    <property type="project" value="UniProtKB-UniRule"/>
</dbReference>
<evidence type="ECO:0000256" key="11">
    <source>
        <dbReference type="RuleBase" id="RU003733"/>
    </source>
</evidence>
<evidence type="ECO:0000256" key="7">
    <source>
        <dbReference type="ARBA" id="ARBA00022840"/>
    </source>
</evidence>